<comment type="similarity">
    <text evidence="1">Belongs to the universal stress protein A family.</text>
</comment>
<sequence>MRYVLVGTDGSGRADRAVEWAASEAARRDRELRIVHGFIWPLLRVSTAPVPGLEGSGLEAAARQLLAAAAARAATAAPGLRVSTALTLGAPVPALLAEADDAELLVIGSRRLDPVTGLIVGSVGVELAASAPCPLVVVNDGPAEPGPVRRVVVGIDGSDQENGTAQAAAVLDFAFDAAARRTAEIVVVHATGHRGHRSAEQAAIQATVETWSDKYPDVAVRTVTEPTSPATALLTRAAGADLLVLGAHGRGGLAGILHGSVSRQALWRAPCPVAVVRPAGIDPRRTR</sequence>
<dbReference type="PRINTS" id="PR01438">
    <property type="entry name" value="UNVRSLSTRESS"/>
</dbReference>
<dbReference type="SUPFAM" id="SSF52402">
    <property type="entry name" value="Adenine nucleotide alpha hydrolases-like"/>
    <property type="match status" value="2"/>
</dbReference>
<protein>
    <submittedName>
        <fullName evidence="3">Universal stress protein</fullName>
    </submittedName>
</protein>
<gene>
    <name evidence="3" type="ORF">GCM10009539_30780</name>
</gene>
<dbReference type="EMBL" id="BAAAGX010000011">
    <property type="protein sequence ID" value="GAA0243190.1"/>
    <property type="molecule type" value="Genomic_DNA"/>
</dbReference>
<dbReference type="PANTHER" id="PTHR46268:SF6">
    <property type="entry name" value="UNIVERSAL STRESS PROTEIN UP12"/>
    <property type="match status" value="1"/>
</dbReference>
<dbReference type="InterPro" id="IPR006015">
    <property type="entry name" value="Universal_stress_UspA"/>
</dbReference>
<reference evidence="4" key="1">
    <citation type="journal article" date="2019" name="Int. J. Syst. Evol. Microbiol.">
        <title>The Global Catalogue of Microorganisms (GCM) 10K type strain sequencing project: providing services to taxonomists for standard genome sequencing and annotation.</title>
        <authorList>
            <consortium name="The Broad Institute Genomics Platform"/>
            <consortium name="The Broad Institute Genome Sequencing Center for Infectious Disease"/>
            <person name="Wu L."/>
            <person name="Ma J."/>
        </authorList>
    </citation>
    <scope>NUCLEOTIDE SEQUENCE [LARGE SCALE GENOMIC DNA]</scope>
    <source>
        <strain evidence="4">JCM 10425</strain>
    </source>
</reference>
<feature type="domain" description="UspA" evidence="2">
    <location>
        <begin position="2"/>
        <end position="138"/>
    </location>
</feature>
<feature type="domain" description="UspA" evidence="2">
    <location>
        <begin position="149"/>
        <end position="277"/>
    </location>
</feature>
<evidence type="ECO:0000256" key="1">
    <source>
        <dbReference type="ARBA" id="ARBA00008791"/>
    </source>
</evidence>
<dbReference type="Gene3D" id="3.40.50.620">
    <property type="entry name" value="HUPs"/>
    <property type="match status" value="2"/>
</dbReference>
<evidence type="ECO:0000313" key="4">
    <source>
        <dbReference type="Proteomes" id="UP001500967"/>
    </source>
</evidence>
<accession>A0ABP3DUK4</accession>
<dbReference type="Proteomes" id="UP001500967">
    <property type="component" value="Unassembled WGS sequence"/>
</dbReference>
<name>A0ABP3DUK4_9ACTN</name>
<organism evidence="3 4">
    <name type="scientific">Cryptosporangium japonicum</name>
    <dbReference type="NCBI Taxonomy" id="80872"/>
    <lineage>
        <taxon>Bacteria</taxon>
        <taxon>Bacillati</taxon>
        <taxon>Actinomycetota</taxon>
        <taxon>Actinomycetes</taxon>
        <taxon>Cryptosporangiales</taxon>
        <taxon>Cryptosporangiaceae</taxon>
        <taxon>Cryptosporangium</taxon>
    </lineage>
</organism>
<dbReference type="Pfam" id="PF00582">
    <property type="entry name" value="Usp"/>
    <property type="match status" value="2"/>
</dbReference>
<dbReference type="InterPro" id="IPR014729">
    <property type="entry name" value="Rossmann-like_a/b/a_fold"/>
</dbReference>
<dbReference type="RefSeq" id="WP_344649509.1">
    <property type="nucleotide sequence ID" value="NZ_BAAAGX010000011.1"/>
</dbReference>
<evidence type="ECO:0000313" key="3">
    <source>
        <dbReference type="EMBL" id="GAA0243190.1"/>
    </source>
</evidence>
<dbReference type="InterPro" id="IPR006016">
    <property type="entry name" value="UspA"/>
</dbReference>
<dbReference type="PANTHER" id="PTHR46268">
    <property type="entry name" value="STRESS RESPONSE PROTEIN NHAX"/>
    <property type="match status" value="1"/>
</dbReference>
<keyword evidence="4" id="KW-1185">Reference proteome</keyword>
<evidence type="ECO:0000259" key="2">
    <source>
        <dbReference type="Pfam" id="PF00582"/>
    </source>
</evidence>
<proteinExistence type="inferred from homology"/>
<comment type="caution">
    <text evidence="3">The sequence shown here is derived from an EMBL/GenBank/DDBJ whole genome shotgun (WGS) entry which is preliminary data.</text>
</comment>